<comment type="subcellular location">
    <subcellularLocation>
        <location evidence="1">Endoplasmic reticulum membrane</location>
        <topology evidence="1">Multi-pass membrane protein</topology>
    </subcellularLocation>
</comment>
<dbReference type="InParanoid" id="H2ANE9"/>
<protein>
    <submittedName>
        <fullName evidence="9">Uncharacterized protein</fullName>
    </submittedName>
</protein>
<dbReference type="InterPro" id="IPR019388">
    <property type="entry name" value="FIT"/>
</dbReference>
<evidence type="ECO:0000256" key="4">
    <source>
        <dbReference type="ARBA" id="ARBA00022824"/>
    </source>
</evidence>
<keyword evidence="4" id="KW-0256">Endoplasmic reticulum</keyword>
<dbReference type="KEGG" id="kaf:KAFR_0A04640"/>
<reference evidence="9 10" key="1">
    <citation type="journal article" date="2011" name="Proc. Natl. Acad. Sci. U.S.A.">
        <title>Evolutionary erosion of yeast sex chromosomes by mating-type switching accidents.</title>
        <authorList>
            <person name="Gordon J.L."/>
            <person name="Armisen D."/>
            <person name="Proux-Wera E."/>
            <person name="Oheigeartaigh S.S."/>
            <person name="Byrne K.P."/>
            <person name="Wolfe K.H."/>
        </authorList>
    </citation>
    <scope>NUCLEOTIDE SEQUENCE [LARGE SCALE GENOMIC DNA]</scope>
    <source>
        <strain evidence="10">ATCC 22294 / BCRC 22015 / CBS 2517 / CECT 1963 / NBRC 1671 / NRRL Y-8276</strain>
    </source>
</reference>
<feature type="transmembrane region" description="Helical" evidence="8">
    <location>
        <begin position="189"/>
        <end position="211"/>
    </location>
</feature>
<evidence type="ECO:0000313" key="9">
    <source>
        <dbReference type="EMBL" id="CCF55899.1"/>
    </source>
</evidence>
<dbReference type="PANTHER" id="PTHR23129:SF0">
    <property type="entry name" value="ACYL-COENZYME A DIPHOSPHATASE FITM2"/>
    <property type="match status" value="1"/>
</dbReference>
<keyword evidence="3" id="KW-0378">Hydrolase</keyword>
<keyword evidence="7 8" id="KW-0472">Membrane</keyword>
<dbReference type="OrthoDB" id="5579088at2759"/>
<dbReference type="eggNOG" id="KOG3750">
    <property type="taxonomic scope" value="Eukaryota"/>
</dbReference>
<sequence>MMKLKVQRYSLLVCPVTILASRLLLTQRHVDKWSLVNQLLIKNGWFWTTVVTTVCVLRYSRNYADTVRKYSVLSLWWFLFTQDNMFSNHAIMDLIFVWTGGKCDGGSTSSKLLKSSKHCKKIGGNWINGHDPSGHIFLLSIMTTFMINEFSKIRRVSMTQLRQDFVETDWNLDRQLPVKIILFISNNPVIIMLSFILLWWHSLVITSINYYHTLSEQLSGLLFAYIIMGPLYLFLPS</sequence>
<accession>H2ANE9</accession>
<dbReference type="AlphaFoldDB" id="H2ANE9"/>
<evidence type="ECO:0000256" key="5">
    <source>
        <dbReference type="ARBA" id="ARBA00022989"/>
    </source>
</evidence>
<keyword evidence="10" id="KW-1185">Reference proteome</keyword>
<dbReference type="RefSeq" id="XP_003955034.1">
    <property type="nucleotide sequence ID" value="XM_003954985.1"/>
</dbReference>
<dbReference type="GO" id="GO:0005789">
    <property type="term" value="C:endoplasmic reticulum membrane"/>
    <property type="evidence" value="ECO:0007669"/>
    <property type="project" value="UniProtKB-SubCell"/>
</dbReference>
<dbReference type="GO" id="GO:0010945">
    <property type="term" value="F:coenzyme A diphosphatase activity"/>
    <property type="evidence" value="ECO:0007669"/>
    <property type="project" value="InterPro"/>
</dbReference>
<evidence type="ECO:0000256" key="6">
    <source>
        <dbReference type="ARBA" id="ARBA00023098"/>
    </source>
</evidence>
<dbReference type="PANTHER" id="PTHR23129">
    <property type="entry name" value="ACYL-COENZYME A DIPHOSPHATASE FITM2"/>
    <property type="match status" value="1"/>
</dbReference>
<keyword evidence="2 8" id="KW-0812">Transmembrane</keyword>
<dbReference type="FunCoup" id="H2ANE9">
    <property type="interactions" value="114"/>
</dbReference>
<dbReference type="GO" id="GO:0019915">
    <property type="term" value="P:lipid storage"/>
    <property type="evidence" value="ECO:0007669"/>
    <property type="project" value="InterPro"/>
</dbReference>
<name>H2ANE9_KAZAF</name>
<dbReference type="GO" id="GO:0008654">
    <property type="term" value="P:phospholipid biosynthetic process"/>
    <property type="evidence" value="ECO:0007669"/>
    <property type="project" value="TreeGrafter"/>
</dbReference>
<gene>
    <name evidence="9" type="primary">KAFR0A04640</name>
    <name evidence="9" type="ORF">KAFR_0A04640</name>
</gene>
<organism evidence="9 10">
    <name type="scientific">Kazachstania africana (strain ATCC 22294 / BCRC 22015 / CBS 2517 / CECT 1963 / NBRC 1671 / NRRL Y-8276)</name>
    <name type="common">Yeast</name>
    <name type="synonym">Kluyveromyces africanus</name>
    <dbReference type="NCBI Taxonomy" id="1071382"/>
    <lineage>
        <taxon>Eukaryota</taxon>
        <taxon>Fungi</taxon>
        <taxon>Dikarya</taxon>
        <taxon>Ascomycota</taxon>
        <taxon>Saccharomycotina</taxon>
        <taxon>Saccharomycetes</taxon>
        <taxon>Saccharomycetales</taxon>
        <taxon>Saccharomycetaceae</taxon>
        <taxon>Kazachstania</taxon>
    </lineage>
</organism>
<dbReference type="STRING" id="1071382.H2ANE9"/>
<proteinExistence type="predicted"/>
<evidence type="ECO:0000256" key="7">
    <source>
        <dbReference type="ARBA" id="ARBA00023136"/>
    </source>
</evidence>
<dbReference type="HOGENOM" id="CLU_048143_2_0_1"/>
<keyword evidence="6" id="KW-0443">Lipid metabolism</keyword>
<evidence type="ECO:0000256" key="2">
    <source>
        <dbReference type="ARBA" id="ARBA00022692"/>
    </source>
</evidence>
<evidence type="ECO:0000313" key="10">
    <source>
        <dbReference type="Proteomes" id="UP000005220"/>
    </source>
</evidence>
<evidence type="ECO:0000256" key="8">
    <source>
        <dbReference type="SAM" id="Phobius"/>
    </source>
</evidence>
<dbReference type="Pfam" id="PF10261">
    <property type="entry name" value="FIT"/>
    <property type="match status" value="1"/>
</dbReference>
<feature type="transmembrane region" description="Helical" evidence="8">
    <location>
        <begin position="217"/>
        <end position="235"/>
    </location>
</feature>
<keyword evidence="5 8" id="KW-1133">Transmembrane helix</keyword>
<dbReference type="EMBL" id="HE650821">
    <property type="protein sequence ID" value="CCF55899.1"/>
    <property type="molecule type" value="Genomic_DNA"/>
</dbReference>
<dbReference type="GO" id="GO:0034389">
    <property type="term" value="P:lipid droplet organization"/>
    <property type="evidence" value="ECO:0007669"/>
    <property type="project" value="TreeGrafter"/>
</dbReference>
<dbReference type="GeneID" id="13886394"/>
<evidence type="ECO:0000256" key="3">
    <source>
        <dbReference type="ARBA" id="ARBA00022801"/>
    </source>
</evidence>
<evidence type="ECO:0000256" key="1">
    <source>
        <dbReference type="ARBA" id="ARBA00004477"/>
    </source>
</evidence>
<dbReference type="Proteomes" id="UP000005220">
    <property type="component" value="Chromosome 1"/>
</dbReference>